<reference evidence="2 3" key="1">
    <citation type="submission" date="2016-11" db="EMBL/GenBank/DDBJ databases">
        <authorList>
            <person name="Varghese N."/>
            <person name="Submissions S."/>
        </authorList>
    </citation>
    <scope>NUCLEOTIDE SEQUENCE [LARGE SCALE GENOMIC DNA]</scope>
    <source>
        <strain evidence="2 3">VTM4R57</strain>
    </source>
</reference>
<proteinExistence type="predicted"/>
<name>A0ABD7M8V6_MICLU</name>
<evidence type="ECO:0000313" key="2">
    <source>
        <dbReference type="EMBL" id="SHL69919.1"/>
    </source>
</evidence>
<comment type="caution">
    <text evidence="2">The sequence shown here is derived from an EMBL/GenBank/DDBJ whole genome shotgun (WGS) entry which is preliminary data.</text>
</comment>
<accession>A0ABD7M8V6</accession>
<feature type="compositionally biased region" description="Basic residues" evidence="1">
    <location>
        <begin position="48"/>
        <end position="59"/>
    </location>
</feature>
<evidence type="ECO:0000256" key="1">
    <source>
        <dbReference type="SAM" id="MobiDB-lite"/>
    </source>
</evidence>
<evidence type="ECO:0000313" key="3">
    <source>
        <dbReference type="Proteomes" id="UP000184253"/>
    </source>
</evidence>
<organism evidence="2 3">
    <name type="scientific">Micrococcus luteus</name>
    <name type="common">Micrococcus lysodeikticus</name>
    <dbReference type="NCBI Taxonomy" id="1270"/>
    <lineage>
        <taxon>Bacteria</taxon>
        <taxon>Bacillati</taxon>
        <taxon>Actinomycetota</taxon>
        <taxon>Actinomycetes</taxon>
        <taxon>Micrococcales</taxon>
        <taxon>Micrococcaceae</taxon>
        <taxon>Micrococcus</taxon>
    </lineage>
</organism>
<dbReference type="AlphaFoldDB" id="A0ABD7M8V6"/>
<sequence length="59" mass="6705">MDDVVRPCTPADETSWLRCRVLTFLPRTEPPRDRRSAAPTPAHTAVRVTRHVRPLRTAA</sequence>
<gene>
    <name evidence="2" type="ORF">SAMN04487849_10899</name>
</gene>
<dbReference type="EMBL" id="FRCE01000008">
    <property type="protein sequence ID" value="SHL69919.1"/>
    <property type="molecule type" value="Genomic_DNA"/>
</dbReference>
<dbReference type="Proteomes" id="UP000184253">
    <property type="component" value="Unassembled WGS sequence"/>
</dbReference>
<protein>
    <submittedName>
        <fullName evidence="2">Uncharacterized protein</fullName>
    </submittedName>
</protein>
<feature type="region of interest" description="Disordered" evidence="1">
    <location>
        <begin position="29"/>
        <end position="59"/>
    </location>
</feature>